<sequence length="479" mass="54777">MQADSRTRRHLRRTCQLLRDIATPLVFKSVYIDLSWSRHSSSAPIFLKSLNSGPRLAQYIIRLSLYLDKESRPLPSRFASEARKKMRDERLDSFDALFLGAIPSMVSLKSLFWRSIGNLGPNYANLMFERFGNLPLLSSLKIDRRGNWDIPLSPFRHIRDINLNYWGQISNELITFLGYNPDIESIDAYVWGGGFDNDERRSISLLFSSLPPGTYSTVKTLKIGGGIYSELYAHEIPELIPHLRHLESLDTYITIPDEFWDGLQEQGICLVSLTYHNPSLALLSYLSSYTGLHELSLNMSSDPTNGNLHISSLLPTVITLNSSSLTTVRIGPCHSGAWCLDHSMLDALVLCRGLKSLYVCADKSRTTAEENNVIDRILHAFIASWPNLCNLQIEAVSRSYGFEAVRTTASEIHRRILALRFAPLPPERFRPQLSSDFATYSVNIYDRKNNIHVFKVQHLEYHGRRESWRKYKFWKRSDG</sequence>
<comment type="caution">
    <text evidence="1">The sequence shown here is derived from an EMBL/GenBank/DDBJ whole genome shotgun (WGS) entry which is preliminary data.</text>
</comment>
<reference evidence="1" key="1">
    <citation type="submission" date="2020-11" db="EMBL/GenBank/DDBJ databases">
        <title>Adaptations for nitrogen fixation in a non-lichenized fungal sporocarp promotes dispersal by wood-feeding termites.</title>
        <authorList>
            <consortium name="DOE Joint Genome Institute"/>
            <person name="Koch R.A."/>
            <person name="Yoon G."/>
            <person name="Arayal U."/>
            <person name="Lail K."/>
            <person name="Amirebrahimi M."/>
            <person name="Labutti K."/>
            <person name="Lipzen A."/>
            <person name="Riley R."/>
            <person name="Barry K."/>
            <person name="Henrissat B."/>
            <person name="Grigoriev I.V."/>
            <person name="Herr J.R."/>
            <person name="Aime M.C."/>
        </authorList>
    </citation>
    <scope>NUCLEOTIDE SEQUENCE</scope>
    <source>
        <strain evidence="1">MCA 3950</strain>
    </source>
</reference>
<proteinExistence type="predicted"/>
<dbReference type="Gene3D" id="3.80.10.10">
    <property type="entry name" value="Ribonuclease Inhibitor"/>
    <property type="match status" value="1"/>
</dbReference>
<keyword evidence="2" id="KW-1185">Reference proteome</keyword>
<organism evidence="1 2">
    <name type="scientific">Guyanagaster necrorhizus</name>
    <dbReference type="NCBI Taxonomy" id="856835"/>
    <lineage>
        <taxon>Eukaryota</taxon>
        <taxon>Fungi</taxon>
        <taxon>Dikarya</taxon>
        <taxon>Basidiomycota</taxon>
        <taxon>Agaricomycotina</taxon>
        <taxon>Agaricomycetes</taxon>
        <taxon>Agaricomycetidae</taxon>
        <taxon>Agaricales</taxon>
        <taxon>Marasmiineae</taxon>
        <taxon>Physalacriaceae</taxon>
        <taxon>Guyanagaster</taxon>
    </lineage>
</organism>
<dbReference type="GeneID" id="66103362"/>
<dbReference type="EMBL" id="MU250557">
    <property type="protein sequence ID" value="KAG7441727.1"/>
    <property type="molecule type" value="Genomic_DNA"/>
</dbReference>
<evidence type="ECO:0000313" key="1">
    <source>
        <dbReference type="EMBL" id="KAG7441727.1"/>
    </source>
</evidence>
<gene>
    <name evidence="1" type="ORF">BT62DRAFT_471832</name>
</gene>
<dbReference type="OrthoDB" id="3541472at2759"/>
<dbReference type="AlphaFoldDB" id="A0A9P8APC7"/>
<dbReference type="SUPFAM" id="SSF52047">
    <property type="entry name" value="RNI-like"/>
    <property type="match status" value="1"/>
</dbReference>
<dbReference type="Proteomes" id="UP000812287">
    <property type="component" value="Unassembled WGS sequence"/>
</dbReference>
<dbReference type="RefSeq" id="XP_043035227.1">
    <property type="nucleotide sequence ID" value="XM_043181066.1"/>
</dbReference>
<name>A0A9P8APC7_9AGAR</name>
<accession>A0A9P8APC7</accession>
<protein>
    <recommendedName>
        <fullName evidence="3">F-box domain-containing protein</fullName>
    </recommendedName>
</protein>
<dbReference type="InterPro" id="IPR032675">
    <property type="entry name" value="LRR_dom_sf"/>
</dbReference>
<evidence type="ECO:0000313" key="2">
    <source>
        <dbReference type="Proteomes" id="UP000812287"/>
    </source>
</evidence>
<evidence type="ECO:0008006" key="3">
    <source>
        <dbReference type="Google" id="ProtNLM"/>
    </source>
</evidence>